<evidence type="ECO:0000313" key="5">
    <source>
        <dbReference type="Proteomes" id="UP000273044"/>
    </source>
</evidence>
<proteinExistence type="inferred from homology"/>
<sequence length="418" mass="47031">MNQPKPRQISWLDSTEHRDWLTKHREALLDFFQPEVVLPGAGYAYLDSRGHALPRLGSQLWLGARMLHCFSIAAMQGRPGAEDVARHGIGFYLNGAGRDTEHGGWFPTVGGDSPSFRKELYGQAHILLGASSATIAGIPGGEDLLAAALEVIERFWVEADGAGIDAFDREFHRAEPYRGQNANMHLAEAYLAAHEATGDERLLERAARIARRIAGRAADATEGAWRLPEHFDAAWRELPDHNRDEPRHPFRPYGSQPGHWLEWSKLLLQIRGLGVRENWLLDASRHLFDGAFQDAWASNGGFCYTVDWDGKPVVPERFFWEIAEGIGAAAGLFRATGEQRYEDAYRTLWAYADEHVIDHVDGSWWQELDVENHPVTHTWEGKPDLYHAYQATFYALLPENRGIAAWVRDQHRGGTKAG</sequence>
<name>A0A3N4DQ49_9ACTN</name>
<dbReference type="GO" id="GO:0005975">
    <property type="term" value="P:carbohydrate metabolic process"/>
    <property type="evidence" value="ECO:0007669"/>
    <property type="project" value="InterPro"/>
</dbReference>
<dbReference type="GeneID" id="64407592"/>
<dbReference type="Gene3D" id="1.50.10.10">
    <property type="match status" value="1"/>
</dbReference>
<evidence type="ECO:0000256" key="2">
    <source>
        <dbReference type="ARBA" id="ARBA00023235"/>
    </source>
</evidence>
<dbReference type="EMBL" id="LR134406">
    <property type="protein sequence ID" value="VEH70840.1"/>
    <property type="molecule type" value="Genomic_DNA"/>
</dbReference>
<dbReference type="AlphaFoldDB" id="A0A3N4DQ49"/>
<reference evidence="4 5" key="1">
    <citation type="submission" date="2018-12" db="EMBL/GenBank/DDBJ databases">
        <authorList>
            <consortium name="Pathogen Informatics"/>
        </authorList>
    </citation>
    <scope>NUCLEOTIDE SEQUENCE [LARGE SCALE GENOMIC DNA]</scope>
    <source>
        <strain evidence="4 5">NCTC12967</strain>
    </source>
</reference>
<dbReference type="InterPro" id="IPR010819">
    <property type="entry name" value="AGE/CE"/>
</dbReference>
<dbReference type="Pfam" id="PF07221">
    <property type="entry name" value="GlcNAc_2-epim"/>
    <property type="match status" value="1"/>
</dbReference>
<dbReference type="Proteomes" id="UP000273044">
    <property type="component" value="Chromosome"/>
</dbReference>
<reference evidence="3" key="2">
    <citation type="submission" date="2021-03" db="EMBL/GenBank/DDBJ databases">
        <title>Human Oral Microbial Genomes.</title>
        <authorList>
            <person name="Johnston C.D."/>
            <person name="Chen T."/>
            <person name="Dewhirst F.E."/>
        </authorList>
    </citation>
    <scope>NUCLEOTIDE SEQUENCE</scope>
    <source>
        <strain evidence="3">F0714</strain>
    </source>
</reference>
<dbReference type="EMBL" id="CP072385">
    <property type="protein sequence ID" value="QUC12014.1"/>
    <property type="molecule type" value="Genomic_DNA"/>
</dbReference>
<dbReference type="SUPFAM" id="SSF48208">
    <property type="entry name" value="Six-hairpin glycosidases"/>
    <property type="match status" value="1"/>
</dbReference>
<dbReference type="OMA" id="RQRMHWV"/>
<gene>
    <name evidence="4" type="primary">yihS</name>
    <name evidence="3" type="ORF">J5A53_04800</name>
    <name evidence="4" type="ORF">NCTC12967_02146</name>
</gene>
<dbReference type="OrthoDB" id="9806359at2"/>
<dbReference type="EC" id="5.-.-.-" evidence="4"/>
<protein>
    <submittedName>
        <fullName evidence="3">AGE family epimerase/isomerase</fullName>
    </submittedName>
    <submittedName>
        <fullName evidence="4">Uncharacterized sugar isomerase yihS</fullName>
        <ecNumber evidence="4">5.-.-.-</ecNumber>
    </submittedName>
</protein>
<dbReference type="InterPro" id="IPR012341">
    <property type="entry name" value="6hp_glycosidase-like_sf"/>
</dbReference>
<dbReference type="Proteomes" id="UP000677180">
    <property type="component" value="Chromosome"/>
</dbReference>
<accession>A0A3N4DQ49</accession>
<comment type="similarity">
    <text evidence="1">Belongs to the N-acylglucosamine 2-epimerase family.</text>
</comment>
<dbReference type="GO" id="GO:0016853">
    <property type="term" value="F:isomerase activity"/>
    <property type="evidence" value="ECO:0007669"/>
    <property type="project" value="UniProtKB-KW"/>
</dbReference>
<dbReference type="InterPro" id="IPR008928">
    <property type="entry name" value="6-hairpin_glycosidase_sf"/>
</dbReference>
<evidence type="ECO:0000313" key="4">
    <source>
        <dbReference type="EMBL" id="VEH70840.1"/>
    </source>
</evidence>
<evidence type="ECO:0000313" key="3">
    <source>
        <dbReference type="EMBL" id="QUC12014.1"/>
    </source>
</evidence>
<keyword evidence="5" id="KW-1185">Reference proteome</keyword>
<organism evidence="4 5">
    <name type="scientific">Arachnia propionica</name>
    <dbReference type="NCBI Taxonomy" id="1750"/>
    <lineage>
        <taxon>Bacteria</taxon>
        <taxon>Bacillati</taxon>
        <taxon>Actinomycetota</taxon>
        <taxon>Actinomycetes</taxon>
        <taxon>Propionibacteriales</taxon>
        <taxon>Propionibacteriaceae</taxon>
        <taxon>Arachnia</taxon>
    </lineage>
</organism>
<dbReference type="PANTHER" id="PTHR15108">
    <property type="entry name" value="N-ACYLGLUCOSAMINE-2-EPIMERASE"/>
    <property type="match status" value="1"/>
</dbReference>
<evidence type="ECO:0000256" key="1">
    <source>
        <dbReference type="ARBA" id="ARBA00008558"/>
    </source>
</evidence>
<keyword evidence="2 4" id="KW-0413">Isomerase</keyword>
<dbReference type="RefSeq" id="WP_014847207.1">
    <property type="nucleotide sequence ID" value="NZ_CP040007.1"/>
</dbReference>